<feature type="compositionally biased region" description="Low complexity" evidence="1">
    <location>
        <begin position="90"/>
        <end position="99"/>
    </location>
</feature>
<organism evidence="2 3">
    <name type="scientific">Pteropus vampyrus</name>
    <name type="common">Large flying fox</name>
    <dbReference type="NCBI Taxonomy" id="132908"/>
    <lineage>
        <taxon>Eukaryota</taxon>
        <taxon>Metazoa</taxon>
        <taxon>Chordata</taxon>
        <taxon>Craniata</taxon>
        <taxon>Vertebrata</taxon>
        <taxon>Euteleostomi</taxon>
        <taxon>Mammalia</taxon>
        <taxon>Eutheria</taxon>
        <taxon>Laurasiatheria</taxon>
        <taxon>Chiroptera</taxon>
        <taxon>Yinpterochiroptera</taxon>
        <taxon>Pteropodoidea</taxon>
        <taxon>Pteropodidae</taxon>
        <taxon>Pteropodinae</taxon>
        <taxon>Pteropus</taxon>
    </lineage>
</organism>
<dbReference type="Proteomes" id="UP000515202">
    <property type="component" value="Unplaced"/>
</dbReference>
<dbReference type="GeneID" id="111737893"/>
<dbReference type="RefSeq" id="XP_023384631.1">
    <property type="nucleotide sequence ID" value="XM_023528863.1"/>
</dbReference>
<accession>A0A6P6CB54</accession>
<sequence>MNFLVKGICEGSRGLLPARVVIPLSSEYSPRSKLLLSPPGGGGGDGGGCRIPALSPAASGRGGAEAGASELHAPPRSRRAPGRPARLARSRLSPLRSRGIVFPRPPPPPPPGLGHATFSRLRPPRPPPPLLLCLPLSASATPTSPERRSASGEGGGTRTCSGGVPRRRRTLGGVWRARQARLGRPGVRCAEPGAGRCAARGSQSAAPAPRGSGGCSDLTAAGIRRGPANVGAAAPTPTLLTPPGDVYNTAAGTEPPPRRCLTPGTEVQRRTPRRSSSAPGAEIAATRYPSACSSAAKMEDAKLASDGDRFRTYN</sequence>
<protein>
    <submittedName>
        <fullName evidence="3">Uncharacterized protein LOC111737893</fullName>
    </submittedName>
</protein>
<proteinExistence type="predicted"/>
<reference evidence="3" key="1">
    <citation type="submission" date="2025-08" db="UniProtKB">
        <authorList>
            <consortium name="RefSeq"/>
        </authorList>
    </citation>
    <scope>IDENTIFICATION</scope>
    <source>
        <tissue evidence="3">Kidney</tissue>
    </source>
</reference>
<evidence type="ECO:0000256" key="1">
    <source>
        <dbReference type="SAM" id="MobiDB-lite"/>
    </source>
</evidence>
<dbReference type="KEGG" id="pvp:111737893"/>
<feature type="region of interest" description="Disordered" evidence="1">
    <location>
        <begin position="31"/>
        <end position="314"/>
    </location>
</feature>
<dbReference type="AlphaFoldDB" id="A0A6P6CB54"/>
<evidence type="ECO:0000313" key="3">
    <source>
        <dbReference type="RefSeq" id="XP_023384631.1"/>
    </source>
</evidence>
<evidence type="ECO:0000313" key="2">
    <source>
        <dbReference type="Proteomes" id="UP000515202"/>
    </source>
</evidence>
<name>A0A6P6CB54_PTEVA</name>
<feature type="compositionally biased region" description="Low complexity" evidence="1">
    <location>
        <begin position="232"/>
        <end position="243"/>
    </location>
</feature>
<feature type="compositionally biased region" description="Gly residues" evidence="1">
    <location>
        <begin position="39"/>
        <end position="49"/>
    </location>
</feature>
<gene>
    <name evidence="3" type="primary">LOC111737893</name>
</gene>
<feature type="compositionally biased region" description="Basic and acidic residues" evidence="1">
    <location>
        <begin position="297"/>
        <end position="314"/>
    </location>
</feature>
<feature type="compositionally biased region" description="Pro residues" evidence="1">
    <location>
        <begin position="103"/>
        <end position="112"/>
    </location>
</feature>
<feature type="compositionally biased region" description="Basic residues" evidence="1">
    <location>
        <begin position="75"/>
        <end position="89"/>
    </location>
</feature>
<keyword evidence="2" id="KW-1185">Reference proteome</keyword>